<dbReference type="Proteomes" id="UP001501581">
    <property type="component" value="Unassembled WGS sequence"/>
</dbReference>
<name>A0ABP4EHZ7_9ACTN</name>
<proteinExistence type="predicted"/>
<protein>
    <recommendedName>
        <fullName evidence="1">Peptidoglycan binding-like domain-containing protein</fullName>
    </recommendedName>
</protein>
<evidence type="ECO:0000259" key="1">
    <source>
        <dbReference type="Pfam" id="PF01471"/>
    </source>
</evidence>
<dbReference type="InterPro" id="IPR036365">
    <property type="entry name" value="PGBD-like_sf"/>
</dbReference>
<dbReference type="InterPro" id="IPR036366">
    <property type="entry name" value="PGBDSf"/>
</dbReference>
<evidence type="ECO:0000313" key="3">
    <source>
        <dbReference type="Proteomes" id="UP001501581"/>
    </source>
</evidence>
<gene>
    <name evidence="2" type="ORF">GCM10009668_33490</name>
</gene>
<sequence length="377" mass="39958">MPRAALVVAAIVVATAAGYLYGGQVRSPQTALAEAEDRSRSTLTAAVRNGRLTGTETFEGTVEWASNLEIAPTAQRSGWVQEVTRTPRARGDLLQHGEVILEIADRPLIALRGQVSMLRDLRPGDTGPDVRRLQEGLRDAGYFPGATDGEFGTLTLDAVRRLYRAVGHDLPGEAPPGKRGKAGRELPYLPASEIAFVPTLPARVTRVSTVGDRIDGPVATLGLHGIVVRVNVPTDQRATFTGDGGDEPRITVRIGRRERTRVVLDGVSAPREADGEKKVTVTLTQGQGQLDVDDVGRKAEISVSERASPTGLLVPISALYRAADLGSFVVAMRDGDETRIAVTVEATRDGVAMVTPTVPGALDVDDRVVIGTGSPDG</sequence>
<reference evidence="3" key="1">
    <citation type="journal article" date="2019" name="Int. J. Syst. Evol. Microbiol.">
        <title>The Global Catalogue of Microorganisms (GCM) 10K type strain sequencing project: providing services to taxonomists for standard genome sequencing and annotation.</title>
        <authorList>
            <consortium name="The Broad Institute Genomics Platform"/>
            <consortium name="The Broad Institute Genome Sequencing Center for Infectious Disease"/>
            <person name="Wu L."/>
            <person name="Ma J."/>
        </authorList>
    </citation>
    <scope>NUCLEOTIDE SEQUENCE [LARGE SCALE GENOMIC DNA]</scope>
    <source>
        <strain evidence="3">JCM 13008</strain>
    </source>
</reference>
<comment type="caution">
    <text evidence="2">The sequence shown here is derived from an EMBL/GenBank/DDBJ whole genome shotgun (WGS) entry which is preliminary data.</text>
</comment>
<dbReference type="InterPro" id="IPR002477">
    <property type="entry name" value="Peptidoglycan-bd-like"/>
</dbReference>
<evidence type="ECO:0000313" key="2">
    <source>
        <dbReference type="EMBL" id="GAA1110188.1"/>
    </source>
</evidence>
<accession>A0ABP4EHZ7</accession>
<dbReference type="Gene3D" id="1.10.101.10">
    <property type="entry name" value="PGBD-like superfamily/PGBD"/>
    <property type="match status" value="1"/>
</dbReference>
<keyword evidence="3" id="KW-1185">Reference proteome</keyword>
<dbReference type="SUPFAM" id="SSF47090">
    <property type="entry name" value="PGBD-like"/>
    <property type="match status" value="1"/>
</dbReference>
<dbReference type="Pfam" id="PF01471">
    <property type="entry name" value="PG_binding_1"/>
    <property type="match status" value="1"/>
</dbReference>
<feature type="domain" description="Peptidoglycan binding-like" evidence="1">
    <location>
        <begin position="126"/>
        <end position="161"/>
    </location>
</feature>
<dbReference type="RefSeq" id="WP_343995996.1">
    <property type="nucleotide sequence ID" value="NZ_BAAALG010000012.1"/>
</dbReference>
<dbReference type="EMBL" id="BAAALG010000012">
    <property type="protein sequence ID" value="GAA1110188.1"/>
    <property type="molecule type" value="Genomic_DNA"/>
</dbReference>
<organism evidence="2 3">
    <name type="scientific">Nocardioides dubius</name>
    <dbReference type="NCBI Taxonomy" id="317019"/>
    <lineage>
        <taxon>Bacteria</taxon>
        <taxon>Bacillati</taxon>
        <taxon>Actinomycetota</taxon>
        <taxon>Actinomycetes</taxon>
        <taxon>Propionibacteriales</taxon>
        <taxon>Nocardioidaceae</taxon>
        <taxon>Nocardioides</taxon>
    </lineage>
</organism>